<dbReference type="SUPFAM" id="SSF53756">
    <property type="entry name" value="UDP-Glycosyltransferase/glycogen phosphorylase"/>
    <property type="match status" value="1"/>
</dbReference>
<dbReference type="PANTHER" id="PTHR12526">
    <property type="entry name" value="GLYCOSYLTRANSFERASE"/>
    <property type="match status" value="1"/>
</dbReference>
<evidence type="ECO:0000313" key="3">
    <source>
        <dbReference type="EMBL" id="MBS9475979.1"/>
    </source>
</evidence>
<reference evidence="3" key="1">
    <citation type="submission" date="2021-05" db="EMBL/GenBank/DDBJ databases">
        <authorList>
            <person name="Sun Q."/>
            <person name="Inoue M."/>
        </authorList>
    </citation>
    <scope>NUCLEOTIDE SEQUENCE</scope>
    <source>
        <strain evidence="3">VKM B-3255</strain>
    </source>
</reference>
<evidence type="ECO:0000256" key="1">
    <source>
        <dbReference type="ARBA" id="ARBA00022676"/>
    </source>
</evidence>
<gene>
    <name evidence="3" type="ORF">KIP89_02545</name>
</gene>
<dbReference type="RefSeq" id="WP_213753838.1">
    <property type="nucleotide sequence ID" value="NZ_JAHCQH010000012.1"/>
</dbReference>
<organism evidence="3 4">
    <name type="scientific">Ancylobacter radicis</name>
    <dbReference type="NCBI Taxonomy" id="2836179"/>
    <lineage>
        <taxon>Bacteria</taxon>
        <taxon>Pseudomonadati</taxon>
        <taxon>Pseudomonadota</taxon>
        <taxon>Alphaproteobacteria</taxon>
        <taxon>Hyphomicrobiales</taxon>
        <taxon>Xanthobacteraceae</taxon>
        <taxon>Ancylobacter</taxon>
    </lineage>
</organism>
<dbReference type="Proteomes" id="UP001166585">
    <property type="component" value="Unassembled WGS sequence"/>
</dbReference>
<keyword evidence="1" id="KW-0328">Glycosyltransferase</keyword>
<dbReference type="CDD" id="cd03801">
    <property type="entry name" value="GT4_PimA-like"/>
    <property type="match status" value="1"/>
</dbReference>
<keyword evidence="2" id="KW-0808">Transferase</keyword>
<proteinExistence type="predicted"/>
<accession>A0ABS5R5C2</accession>
<dbReference type="Gene3D" id="3.40.50.2000">
    <property type="entry name" value="Glycogen Phosphorylase B"/>
    <property type="match status" value="2"/>
</dbReference>
<dbReference type="Pfam" id="PF13692">
    <property type="entry name" value="Glyco_trans_1_4"/>
    <property type="match status" value="1"/>
</dbReference>
<sequence length="397" mass="44187">MKILMVSPITACPPTAGNRARVVALARAVRDLGHELHFAFLAPIHTDDATAHADNEPEFGRGRFHLVSLSDKDTLHSRIRARWRRARREYNIFNPHIYRLDEFYYPSYDRSLRFLQDTHRFDAVICEYVFMSRALENFDAATLKILDTHDAFGDRHLEFLKVGRTPQWFSTPKAQELRGFRRADAVIAIQPSEAERFSRDLGSTPPQMHTISHFLDLSRRATLSDAPAAVFVGSRNDINISAVDHLQKAILPRILARRPDFRLVVAGAICERVPDQPGVVKLGQVNHVSDAFAHAPISLNPTIFGTGINIKQLDAMAAGVPSVSTQTGSRGFEAPERDAYIATVPDDDPDGFAEAVVALLADPDRCRLMADSAFAAAQAWNQRQMDALATLLVSKTV</sequence>
<evidence type="ECO:0000256" key="2">
    <source>
        <dbReference type="ARBA" id="ARBA00022679"/>
    </source>
</evidence>
<keyword evidence="4" id="KW-1185">Reference proteome</keyword>
<name>A0ABS5R5C2_9HYPH</name>
<protein>
    <submittedName>
        <fullName evidence="3">Glycosyltransferase family 4 protein</fullName>
    </submittedName>
</protein>
<evidence type="ECO:0000313" key="4">
    <source>
        <dbReference type="Proteomes" id="UP001166585"/>
    </source>
</evidence>
<dbReference type="EMBL" id="JAHCQH010000012">
    <property type="protein sequence ID" value="MBS9475979.1"/>
    <property type="molecule type" value="Genomic_DNA"/>
</dbReference>
<comment type="caution">
    <text evidence="3">The sequence shown here is derived from an EMBL/GenBank/DDBJ whole genome shotgun (WGS) entry which is preliminary data.</text>
</comment>
<dbReference type="PANTHER" id="PTHR12526:SF510">
    <property type="entry name" value="D-INOSITOL 3-PHOSPHATE GLYCOSYLTRANSFERASE"/>
    <property type="match status" value="1"/>
</dbReference>